<accession>A2DHA0</accession>
<dbReference type="VEuPathDB" id="TrichDB:TVAGG3_0677580"/>
<proteinExistence type="predicted"/>
<dbReference type="Proteomes" id="UP000001542">
    <property type="component" value="Unassembled WGS sequence"/>
</dbReference>
<dbReference type="InParanoid" id="A2DHA0"/>
<dbReference type="GO" id="GO:0016757">
    <property type="term" value="F:glycosyltransferase activity"/>
    <property type="evidence" value="ECO:0000318"/>
    <property type="project" value="GO_Central"/>
</dbReference>
<dbReference type="EMBL" id="DS113200">
    <property type="protein sequence ID" value="EAY20173.1"/>
    <property type="molecule type" value="Genomic_DNA"/>
</dbReference>
<dbReference type="KEGG" id="tva:5465707"/>
<protein>
    <recommendedName>
        <fullName evidence="1">Glycosyltransferase 61 catalytic domain-containing protein</fullName>
    </recommendedName>
</protein>
<evidence type="ECO:0000259" key="1">
    <source>
        <dbReference type="Pfam" id="PF04577"/>
    </source>
</evidence>
<dbReference type="AlphaFoldDB" id="A2DHA0"/>
<dbReference type="VEuPathDB" id="TrichDB:TVAG_021180"/>
<name>A2DHA0_TRIV3</name>
<evidence type="ECO:0000313" key="2">
    <source>
        <dbReference type="EMBL" id="EAY20173.1"/>
    </source>
</evidence>
<sequence length="285" mass="33005">MKIVGFYDVGIAYVQHYWQWSHVIHDFCSGLMYLPEHLKNVHVVTLQTNAGYYHTIQWLNFLGYNATVLNLNNQEQVFVKELYFVTGCEHAHSVTIGGIKRLRNVVRNKLNLTTIKPTKYYVFNRVGRNLRQIQNHEQLLEAPNKDVKLPDNQVWHYYAPFIKKIEYAAKFFAHIRAFICPSGSTVYNTIYMQEKTPMLLIFGHFDKPNIQLCLTSNLYMIGITIPLPKNLSANYLVNIPQAVTLAKKIVYCSEHGHWDNTLGLVHAVTKGDYNFDPIIDVPMKN</sequence>
<dbReference type="Pfam" id="PF04577">
    <property type="entry name" value="Glyco_transf_61"/>
    <property type="match status" value="1"/>
</dbReference>
<dbReference type="InterPro" id="IPR049625">
    <property type="entry name" value="Glyco_transf_61_cat"/>
</dbReference>
<organism evidence="2 3">
    <name type="scientific">Trichomonas vaginalis (strain ATCC PRA-98 / G3)</name>
    <dbReference type="NCBI Taxonomy" id="412133"/>
    <lineage>
        <taxon>Eukaryota</taxon>
        <taxon>Metamonada</taxon>
        <taxon>Parabasalia</taxon>
        <taxon>Trichomonadida</taxon>
        <taxon>Trichomonadidae</taxon>
        <taxon>Trichomonas</taxon>
    </lineage>
</organism>
<reference evidence="2" key="2">
    <citation type="journal article" date="2007" name="Science">
        <title>Draft genome sequence of the sexually transmitted pathogen Trichomonas vaginalis.</title>
        <authorList>
            <person name="Carlton J.M."/>
            <person name="Hirt R.P."/>
            <person name="Silva J.C."/>
            <person name="Delcher A.L."/>
            <person name="Schatz M."/>
            <person name="Zhao Q."/>
            <person name="Wortman J.R."/>
            <person name="Bidwell S.L."/>
            <person name="Alsmark U.C.M."/>
            <person name="Besteiro S."/>
            <person name="Sicheritz-Ponten T."/>
            <person name="Noel C.J."/>
            <person name="Dacks J.B."/>
            <person name="Foster P.G."/>
            <person name="Simillion C."/>
            <person name="Van de Peer Y."/>
            <person name="Miranda-Saavedra D."/>
            <person name="Barton G.J."/>
            <person name="Westrop G.D."/>
            <person name="Mueller S."/>
            <person name="Dessi D."/>
            <person name="Fiori P.L."/>
            <person name="Ren Q."/>
            <person name="Paulsen I."/>
            <person name="Zhang H."/>
            <person name="Bastida-Corcuera F.D."/>
            <person name="Simoes-Barbosa A."/>
            <person name="Brown M.T."/>
            <person name="Hayes R.D."/>
            <person name="Mukherjee M."/>
            <person name="Okumura C.Y."/>
            <person name="Schneider R."/>
            <person name="Smith A.J."/>
            <person name="Vanacova S."/>
            <person name="Villalvazo M."/>
            <person name="Haas B.J."/>
            <person name="Pertea M."/>
            <person name="Feldblyum T.V."/>
            <person name="Utterback T.R."/>
            <person name="Shu C.L."/>
            <person name="Osoegawa K."/>
            <person name="de Jong P.J."/>
            <person name="Hrdy I."/>
            <person name="Horvathova L."/>
            <person name="Zubacova Z."/>
            <person name="Dolezal P."/>
            <person name="Malik S.B."/>
            <person name="Logsdon J.M. Jr."/>
            <person name="Henze K."/>
            <person name="Gupta A."/>
            <person name="Wang C.C."/>
            <person name="Dunne R.L."/>
            <person name="Upcroft J.A."/>
            <person name="Upcroft P."/>
            <person name="White O."/>
            <person name="Salzberg S.L."/>
            <person name="Tang P."/>
            <person name="Chiu C.-H."/>
            <person name="Lee Y.-S."/>
            <person name="Embley T.M."/>
            <person name="Coombs G.H."/>
            <person name="Mottram J.C."/>
            <person name="Tachezy J."/>
            <person name="Fraser-Liggett C.M."/>
            <person name="Johnson P.J."/>
        </authorList>
    </citation>
    <scope>NUCLEOTIDE SEQUENCE [LARGE SCALE GENOMIC DNA]</scope>
    <source>
        <strain evidence="2">G3</strain>
    </source>
</reference>
<evidence type="ECO:0000313" key="3">
    <source>
        <dbReference type="Proteomes" id="UP000001542"/>
    </source>
</evidence>
<keyword evidence="3" id="KW-1185">Reference proteome</keyword>
<dbReference type="RefSeq" id="XP_001581159.1">
    <property type="nucleotide sequence ID" value="XM_001581109.1"/>
</dbReference>
<reference evidence="2" key="1">
    <citation type="submission" date="2006-10" db="EMBL/GenBank/DDBJ databases">
        <authorList>
            <person name="Amadeo P."/>
            <person name="Zhao Q."/>
            <person name="Wortman J."/>
            <person name="Fraser-Liggett C."/>
            <person name="Carlton J."/>
        </authorList>
    </citation>
    <scope>NUCLEOTIDE SEQUENCE</scope>
    <source>
        <strain evidence="2">G3</strain>
    </source>
</reference>
<gene>
    <name evidence="2" type="ORF">TVAG_021180</name>
</gene>
<feature type="domain" description="Glycosyltransferase 61 catalytic" evidence="1">
    <location>
        <begin position="20"/>
        <end position="198"/>
    </location>
</feature>